<feature type="domain" description="Protein kinase" evidence="7">
    <location>
        <begin position="62"/>
        <end position="315"/>
    </location>
</feature>
<dbReference type="SMART" id="SM00220">
    <property type="entry name" value="S_TKc"/>
    <property type="match status" value="1"/>
</dbReference>
<evidence type="ECO:0000313" key="8">
    <source>
        <dbReference type="EMBL" id="RBQ20606.1"/>
    </source>
</evidence>
<gene>
    <name evidence="8" type="ORF">DP939_05805</name>
</gene>
<evidence type="ECO:0000313" key="9">
    <source>
        <dbReference type="Proteomes" id="UP000253303"/>
    </source>
</evidence>
<comment type="caution">
    <text evidence="8">The sequence shown here is derived from an EMBL/GenBank/DDBJ whole genome shotgun (WGS) entry which is preliminary data.</text>
</comment>
<feature type="compositionally biased region" description="Pro residues" evidence="6">
    <location>
        <begin position="424"/>
        <end position="434"/>
    </location>
</feature>
<dbReference type="PROSITE" id="PS00108">
    <property type="entry name" value="PROTEIN_KINASE_ST"/>
    <property type="match status" value="1"/>
</dbReference>
<dbReference type="GO" id="GO:0004674">
    <property type="term" value="F:protein serine/threonine kinase activity"/>
    <property type="evidence" value="ECO:0007669"/>
    <property type="project" value="TreeGrafter"/>
</dbReference>
<dbReference type="InterPro" id="IPR011009">
    <property type="entry name" value="Kinase-like_dom_sf"/>
</dbReference>
<dbReference type="AlphaFoldDB" id="A0A366M334"/>
<keyword evidence="2 5" id="KW-0547">Nucleotide-binding</keyword>
<dbReference type="Proteomes" id="UP000253303">
    <property type="component" value="Unassembled WGS sequence"/>
</dbReference>
<accession>A0A366M334</accession>
<evidence type="ECO:0000256" key="4">
    <source>
        <dbReference type="ARBA" id="ARBA00022840"/>
    </source>
</evidence>
<keyword evidence="9" id="KW-1185">Reference proteome</keyword>
<dbReference type="PROSITE" id="PS00107">
    <property type="entry name" value="PROTEIN_KINASE_ATP"/>
    <property type="match status" value="1"/>
</dbReference>
<dbReference type="RefSeq" id="WP_113979565.1">
    <property type="nucleotide sequence ID" value="NZ_QMEY01000002.1"/>
</dbReference>
<evidence type="ECO:0000256" key="3">
    <source>
        <dbReference type="ARBA" id="ARBA00022777"/>
    </source>
</evidence>
<feature type="region of interest" description="Disordered" evidence="6">
    <location>
        <begin position="392"/>
        <end position="436"/>
    </location>
</feature>
<dbReference type="GO" id="GO:0005524">
    <property type="term" value="F:ATP binding"/>
    <property type="evidence" value="ECO:0007669"/>
    <property type="project" value="UniProtKB-UniRule"/>
</dbReference>
<feature type="compositionally biased region" description="Low complexity" evidence="6">
    <location>
        <begin position="402"/>
        <end position="415"/>
    </location>
</feature>
<feature type="binding site" evidence="5">
    <location>
        <position position="90"/>
    </location>
    <ligand>
        <name>ATP</name>
        <dbReference type="ChEBI" id="CHEBI:30616"/>
    </ligand>
</feature>
<keyword evidence="3" id="KW-0418">Kinase</keyword>
<dbReference type="Gene3D" id="3.30.200.20">
    <property type="entry name" value="Phosphorylase Kinase, domain 1"/>
    <property type="match status" value="1"/>
</dbReference>
<dbReference type="PANTHER" id="PTHR43289:SF34">
    <property type="entry name" value="SERINE_THREONINE-PROTEIN KINASE YBDM-RELATED"/>
    <property type="match status" value="1"/>
</dbReference>
<evidence type="ECO:0000256" key="2">
    <source>
        <dbReference type="ARBA" id="ARBA00022741"/>
    </source>
</evidence>
<protein>
    <recommendedName>
        <fullName evidence="7">Protein kinase domain-containing protein</fullName>
    </recommendedName>
</protein>
<evidence type="ECO:0000256" key="6">
    <source>
        <dbReference type="SAM" id="MobiDB-lite"/>
    </source>
</evidence>
<feature type="compositionally biased region" description="Polar residues" evidence="6">
    <location>
        <begin position="392"/>
        <end position="401"/>
    </location>
</feature>
<dbReference type="CDD" id="cd14014">
    <property type="entry name" value="STKc_PknB_like"/>
    <property type="match status" value="1"/>
</dbReference>
<dbReference type="PANTHER" id="PTHR43289">
    <property type="entry name" value="MITOGEN-ACTIVATED PROTEIN KINASE KINASE KINASE 20-RELATED"/>
    <property type="match status" value="1"/>
</dbReference>
<evidence type="ECO:0000259" key="7">
    <source>
        <dbReference type="PROSITE" id="PS50011"/>
    </source>
</evidence>
<dbReference type="InterPro" id="IPR000719">
    <property type="entry name" value="Prot_kinase_dom"/>
</dbReference>
<sequence length="644" mass="68078">MLPAKRLNLLLRGNHEARTLTHPATGINRLSTLERRPVTHQAHPPAALLPLSAQDPLQIGPYRVVGRLGAGGMGVVFAGLDLNGTRTAVKLVHASFAADPEFRARFAREISVLQRVNGTCTARILGCDPDAVAPWLAAEYVPGPTLENRVRSHGALQRDEWFGLMAGLAEALVAVHAVGVVHRDLKPSNVILSPSGPKLVDFGIARVLDGTAMTRTGALVGSPGWVSPEEYGDTPVDAAADVYGWALIAVYAASGKPPYGIGRPEVLAMRAMTEPVDTSSVPAPLRALIDKALAKEPSFRPSVQEILTTIVETWRGHHGEHAIEGRTAIDDLTARLDRTWIMPAADPAWPTPSAPAPRGTRRRAGLSVLILAIVLGTGVGAAIALKVLPHGTGSQARSSDVSTATPLSAPATTGTGRHGTAPPSSAPPPAPPPQTSAELAAALDLAFAATPAANFSFEGGFTQSNSGGRATGRLVSRQSHDDLDFRVNPYDEGVEPGGRYVVLASATVYPGRPGSNGEDLSGMQPETPAWHALMIAGMASPSTIREVVANSTRMKRKGRAYSGVLAIEKTSGRLRDLLGAWLGGDVAEVSPTSYITYKLTIDSQDRPKNFRLTWCVPVGNAGIYESDFTTVYRGWKSNDTIKQP</sequence>
<dbReference type="Gene3D" id="1.10.510.10">
    <property type="entry name" value="Transferase(Phosphotransferase) domain 1"/>
    <property type="match status" value="1"/>
</dbReference>
<dbReference type="SUPFAM" id="SSF56112">
    <property type="entry name" value="Protein kinase-like (PK-like)"/>
    <property type="match status" value="1"/>
</dbReference>
<proteinExistence type="predicted"/>
<evidence type="ECO:0000256" key="1">
    <source>
        <dbReference type="ARBA" id="ARBA00022679"/>
    </source>
</evidence>
<dbReference type="OrthoDB" id="3915799at2"/>
<dbReference type="PROSITE" id="PS50011">
    <property type="entry name" value="PROTEIN_KINASE_DOM"/>
    <property type="match status" value="1"/>
</dbReference>
<name>A0A366M334_9ACTN</name>
<keyword evidence="1" id="KW-0808">Transferase</keyword>
<dbReference type="Pfam" id="PF00069">
    <property type="entry name" value="Pkinase"/>
    <property type="match status" value="1"/>
</dbReference>
<evidence type="ECO:0000256" key="5">
    <source>
        <dbReference type="PROSITE-ProRule" id="PRU10141"/>
    </source>
</evidence>
<keyword evidence="4 5" id="KW-0067">ATP-binding</keyword>
<reference evidence="8 9" key="1">
    <citation type="submission" date="2018-06" db="EMBL/GenBank/DDBJ databases">
        <title>Sphaerisporangium craniellae sp. nov., isolated from a marine sponge in the South China Sea.</title>
        <authorList>
            <person name="Li L."/>
        </authorList>
    </citation>
    <scope>NUCLEOTIDE SEQUENCE [LARGE SCALE GENOMIC DNA]</scope>
    <source>
        <strain evidence="8 9">LHW63015</strain>
    </source>
</reference>
<dbReference type="EMBL" id="QMEY01000002">
    <property type="protein sequence ID" value="RBQ20606.1"/>
    <property type="molecule type" value="Genomic_DNA"/>
</dbReference>
<organism evidence="8 9">
    <name type="scientific">Spongiactinospora rosea</name>
    <dbReference type="NCBI Taxonomy" id="2248750"/>
    <lineage>
        <taxon>Bacteria</taxon>
        <taxon>Bacillati</taxon>
        <taxon>Actinomycetota</taxon>
        <taxon>Actinomycetes</taxon>
        <taxon>Streptosporangiales</taxon>
        <taxon>Streptosporangiaceae</taxon>
        <taxon>Spongiactinospora</taxon>
    </lineage>
</organism>
<dbReference type="InterPro" id="IPR008271">
    <property type="entry name" value="Ser/Thr_kinase_AS"/>
</dbReference>
<dbReference type="InterPro" id="IPR017441">
    <property type="entry name" value="Protein_kinase_ATP_BS"/>
</dbReference>